<name>A0A3G9CUY1_METTE</name>
<evidence type="ECO:0000313" key="2">
    <source>
        <dbReference type="Proteomes" id="UP000265557"/>
    </source>
</evidence>
<proteinExistence type="predicted"/>
<dbReference type="AlphaFoldDB" id="A0A3G9CUY1"/>
<dbReference type="EMBL" id="AP017646">
    <property type="protein sequence ID" value="BAW28779.1"/>
    <property type="molecule type" value="Genomic_DNA"/>
</dbReference>
<evidence type="ECO:0000313" key="1">
    <source>
        <dbReference type="EMBL" id="BAW28779.1"/>
    </source>
</evidence>
<gene>
    <name evidence="1" type="ORF">MESMT1_0849</name>
</gene>
<accession>A0A3G9CUY1</accession>
<sequence length="42" mass="4885">MKNKKVVLGGDILLSVIRIWEKLYSPSNLIEANFRVIYNIHV</sequence>
<organism evidence="1 2">
    <name type="scientific">Methanosarcina thermophila</name>
    <dbReference type="NCBI Taxonomy" id="2210"/>
    <lineage>
        <taxon>Archaea</taxon>
        <taxon>Methanobacteriati</taxon>
        <taxon>Methanobacteriota</taxon>
        <taxon>Stenosarchaea group</taxon>
        <taxon>Methanomicrobia</taxon>
        <taxon>Methanosarcinales</taxon>
        <taxon>Methanosarcinaceae</taxon>
        <taxon>Methanosarcina</taxon>
    </lineage>
</organism>
<dbReference type="Proteomes" id="UP000265557">
    <property type="component" value="Chromosome"/>
</dbReference>
<protein>
    <submittedName>
        <fullName evidence="1">Uncharacterized protein</fullName>
    </submittedName>
</protein>
<reference evidence="1 2" key="1">
    <citation type="submission" date="2016-09" db="EMBL/GenBank/DDBJ databases">
        <title>Complete Genome Sequence of Methanosarcina thermophila MT-1.</title>
        <authorList>
            <person name="Kouzuma A."/>
        </authorList>
    </citation>
    <scope>NUCLEOTIDE SEQUENCE [LARGE SCALE GENOMIC DNA]</scope>
    <source>
        <strain evidence="1 2">MT-1</strain>
    </source>
</reference>